<feature type="region of interest" description="Disordered" evidence="5">
    <location>
        <begin position="205"/>
        <end position="235"/>
    </location>
</feature>
<dbReference type="NCBIfam" id="NF003964">
    <property type="entry name" value="PRK05456.1"/>
    <property type="match status" value="1"/>
</dbReference>
<dbReference type="NCBIfam" id="TIGR03692">
    <property type="entry name" value="ATP_dep_HslV"/>
    <property type="match status" value="1"/>
</dbReference>
<dbReference type="InterPro" id="IPR001353">
    <property type="entry name" value="Proteasome_sua/b"/>
</dbReference>
<accession>A0AAV8UED2</accession>
<dbReference type="InterPro" id="IPR023333">
    <property type="entry name" value="Proteasome_suB-type"/>
</dbReference>
<dbReference type="PANTHER" id="PTHR32194:SF7">
    <property type="entry name" value="ATP-DEPENDENT PROTEASE SUBUNIT HSLV"/>
    <property type="match status" value="1"/>
</dbReference>
<organism evidence="6 7">
    <name type="scientific">Rhodosorus marinus</name>
    <dbReference type="NCBI Taxonomy" id="101924"/>
    <lineage>
        <taxon>Eukaryota</taxon>
        <taxon>Rhodophyta</taxon>
        <taxon>Stylonematophyceae</taxon>
        <taxon>Stylonematales</taxon>
        <taxon>Stylonemataceae</taxon>
        <taxon>Rhodosorus</taxon>
    </lineage>
</organism>
<proteinExistence type="inferred from homology"/>
<sequence>MLRVLRECRRVGGGGGLVGGIRQMASGATMHGTTILSVRKGEKVVVIGDGQCTMGSIVIKPTAKKVRRIGPDGKIVAGFAGATADAFTLLERLETKIEEHPGQLLRACVSLAKDWRMDKFLRRLDSMLVVCDANVSLMVNGGGDVIEPNEGVVAVGSGGPYASAAALALLDVDGYDAETIARKSMEIAANMCVYTNHNFVTEIIDSKEGKLESQPSEDSEKDPEKPTQNNQGQNG</sequence>
<comment type="caution">
    <text evidence="6">The sequence shown here is derived from an EMBL/GenBank/DDBJ whole genome shotgun (WGS) entry which is preliminary data.</text>
</comment>
<evidence type="ECO:0000313" key="7">
    <source>
        <dbReference type="Proteomes" id="UP001157974"/>
    </source>
</evidence>
<dbReference type="GO" id="GO:0051603">
    <property type="term" value="P:proteolysis involved in protein catabolic process"/>
    <property type="evidence" value="ECO:0007669"/>
    <property type="project" value="InterPro"/>
</dbReference>
<gene>
    <name evidence="6" type="ORF">NDN08_000101</name>
</gene>
<evidence type="ECO:0000256" key="4">
    <source>
        <dbReference type="ARBA" id="ARBA00022801"/>
    </source>
</evidence>
<evidence type="ECO:0000256" key="2">
    <source>
        <dbReference type="ARBA" id="ARBA00022670"/>
    </source>
</evidence>
<dbReference type="EMBL" id="JAMWBK010000013">
    <property type="protein sequence ID" value="KAJ8900801.1"/>
    <property type="molecule type" value="Genomic_DNA"/>
</dbReference>
<dbReference type="Gene3D" id="3.60.20.10">
    <property type="entry name" value="Glutamine Phosphoribosylpyrophosphate, subunit 1, domain 1"/>
    <property type="match status" value="1"/>
</dbReference>
<feature type="compositionally biased region" description="Polar residues" evidence="5">
    <location>
        <begin position="226"/>
        <end position="235"/>
    </location>
</feature>
<name>A0AAV8UED2_9RHOD</name>
<keyword evidence="2" id="KW-0645">Protease</keyword>
<dbReference type="GO" id="GO:0009376">
    <property type="term" value="C:HslUV protease complex"/>
    <property type="evidence" value="ECO:0007669"/>
    <property type="project" value="InterPro"/>
</dbReference>
<keyword evidence="4" id="KW-0378">Hydrolase</keyword>
<dbReference type="PROSITE" id="PS51476">
    <property type="entry name" value="PROTEASOME_BETA_2"/>
    <property type="match status" value="1"/>
</dbReference>
<dbReference type="AlphaFoldDB" id="A0AAV8UED2"/>
<evidence type="ECO:0008006" key="8">
    <source>
        <dbReference type="Google" id="ProtNLM"/>
    </source>
</evidence>
<dbReference type="Proteomes" id="UP001157974">
    <property type="component" value="Unassembled WGS sequence"/>
</dbReference>
<protein>
    <recommendedName>
        <fullName evidence="8">HslU--HslV peptidase</fullName>
    </recommendedName>
</protein>
<dbReference type="Pfam" id="PF00227">
    <property type="entry name" value="Proteasome"/>
    <property type="match status" value="1"/>
</dbReference>
<evidence type="ECO:0000256" key="5">
    <source>
        <dbReference type="SAM" id="MobiDB-lite"/>
    </source>
</evidence>
<keyword evidence="3" id="KW-0888">Threonine protease</keyword>
<dbReference type="CDD" id="cd01913">
    <property type="entry name" value="protease_HslV"/>
    <property type="match status" value="1"/>
</dbReference>
<reference evidence="6 7" key="1">
    <citation type="journal article" date="2023" name="Nat. Commun.">
        <title>Origin of minicircular mitochondrial genomes in red algae.</title>
        <authorList>
            <person name="Lee Y."/>
            <person name="Cho C.H."/>
            <person name="Lee Y.M."/>
            <person name="Park S.I."/>
            <person name="Yang J.H."/>
            <person name="West J.A."/>
            <person name="Bhattacharya D."/>
            <person name="Yoon H.S."/>
        </authorList>
    </citation>
    <scope>NUCLEOTIDE SEQUENCE [LARGE SCALE GENOMIC DNA]</scope>
    <source>
        <strain evidence="6 7">CCMP1338</strain>
        <tissue evidence="6">Whole cell</tissue>
    </source>
</reference>
<evidence type="ECO:0000313" key="6">
    <source>
        <dbReference type="EMBL" id="KAJ8900801.1"/>
    </source>
</evidence>
<evidence type="ECO:0000256" key="3">
    <source>
        <dbReference type="ARBA" id="ARBA00022698"/>
    </source>
</evidence>
<dbReference type="InterPro" id="IPR022281">
    <property type="entry name" value="ATP-dep_Prtase_HsIV_su"/>
</dbReference>
<dbReference type="PANTHER" id="PTHR32194">
    <property type="entry name" value="METALLOPROTEASE TLDD"/>
    <property type="match status" value="1"/>
</dbReference>
<dbReference type="InterPro" id="IPR029055">
    <property type="entry name" value="Ntn_hydrolases_N"/>
</dbReference>
<dbReference type="GO" id="GO:0004298">
    <property type="term" value="F:threonine-type endopeptidase activity"/>
    <property type="evidence" value="ECO:0007669"/>
    <property type="project" value="UniProtKB-KW"/>
</dbReference>
<keyword evidence="7" id="KW-1185">Reference proteome</keyword>
<dbReference type="SUPFAM" id="SSF56235">
    <property type="entry name" value="N-terminal nucleophile aminohydrolases (Ntn hydrolases)"/>
    <property type="match status" value="1"/>
</dbReference>
<comment type="similarity">
    <text evidence="1">Belongs to the peptidase T1B family. HslV subfamily.</text>
</comment>
<dbReference type="GO" id="GO:0005839">
    <property type="term" value="C:proteasome core complex"/>
    <property type="evidence" value="ECO:0007669"/>
    <property type="project" value="InterPro"/>
</dbReference>
<evidence type="ECO:0000256" key="1">
    <source>
        <dbReference type="ARBA" id="ARBA00006053"/>
    </source>
</evidence>